<dbReference type="InterPro" id="IPR029043">
    <property type="entry name" value="GcvT/YgfZ_C"/>
</dbReference>
<dbReference type="Pfam" id="PF01571">
    <property type="entry name" value="GCV_T"/>
    <property type="match status" value="1"/>
</dbReference>
<feature type="domain" description="GCVT N-terminal" evidence="3">
    <location>
        <begin position="573"/>
        <end position="833"/>
    </location>
</feature>
<dbReference type="EMBL" id="QOKZ01000011">
    <property type="protein sequence ID" value="RMC31625.1"/>
    <property type="molecule type" value="Genomic_DNA"/>
</dbReference>
<dbReference type="Pfam" id="PF17806">
    <property type="entry name" value="SO_alpha_A3"/>
    <property type="match status" value="1"/>
</dbReference>
<gene>
    <name evidence="6" type="ORF">C9E81_20250</name>
</gene>
<feature type="domain" description="SoxA A3" evidence="5">
    <location>
        <begin position="473"/>
        <end position="554"/>
    </location>
</feature>
<dbReference type="InterPro" id="IPR006222">
    <property type="entry name" value="GCVT_N"/>
</dbReference>
<dbReference type="GO" id="GO:0016491">
    <property type="term" value="F:oxidoreductase activity"/>
    <property type="evidence" value="ECO:0007669"/>
    <property type="project" value="UniProtKB-KW"/>
</dbReference>
<dbReference type="Proteomes" id="UP000273516">
    <property type="component" value="Unassembled WGS sequence"/>
</dbReference>
<dbReference type="Gene3D" id="3.10.20.440">
    <property type="entry name" value="2Fe-2S iron-sulphur cluster binding domain, sarcosine oxidase, alpha subunit, N-terminal domain"/>
    <property type="match status" value="1"/>
</dbReference>
<dbReference type="InterPro" id="IPR041117">
    <property type="entry name" value="SoxA_A3"/>
</dbReference>
<evidence type="ECO:0000256" key="1">
    <source>
        <dbReference type="ARBA" id="ARBA00008609"/>
    </source>
</evidence>
<organism evidence="6 7">
    <name type="scientific">Paracoccus alkanivorans</name>
    <dbReference type="NCBI Taxonomy" id="2116655"/>
    <lineage>
        <taxon>Bacteria</taxon>
        <taxon>Pseudomonadati</taxon>
        <taxon>Pseudomonadota</taxon>
        <taxon>Alphaproteobacteria</taxon>
        <taxon>Rhodobacterales</taxon>
        <taxon>Paracoccaceae</taxon>
        <taxon>Paracoccus</taxon>
    </lineage>
</organism>
<dbReference type="PANTHER" id="PTHR43757">
    <property type="entry name" value="AMINOMETHYLTRANSFERASE"/>
    <property type="match status" value="1"/>
</dbReference>
<dbReference type="InterPro" id="IPR041854">
    <property type="entry name" value="BFD-like_2Fe2S-bd_dom_sf"/>
</dbReference>
<evidence type="ECO:0000313" key="7">
    <source>
        <dbReference type="Proteomes" id="UP000273516"/>
    </source>
</evidence>
<protein>
    <submittedName>
        <fullName evidence="6">FAD-dependent oxidoreductase</fullName>
    </submittedName>
</protein>
<dbReference type="SUPFAM" id="SSF101790">
    <property type="entry name" value="Aminomethyltransferase beta-barrel domain"/>
    <property type="match status" value="1"/>
</dbReference>
<dbReference type="InterPro" id="IPR036188">
    <property type="entry name" value="FAD/NAD-bd_sf"/>
</dbReference>
<dbReference type="InterPro" id="IPR027266">
    <property type="entry name" value="TrmE/GcvT-like"/>
</dbReference>
<dbReference type="PRINTS" id="PR00411">
    <property type="entry name" value="PNDRDTASEI"/>
</dbReference>
<keyword evidence="2" id="KW-0560">Oxidoreductase</keyword>
<dbReference type="Gene3D" id="1.10.10.1100">
    <property type="entry name" value="BFD-like [2Fe-2S]-binding domain"/>
    <property type="match status" value="1"/>
</dbReference>
<keyword evidence="7" id="KW-1185">Reference proteome</keyword>
<evidence type="ECO:0000259" key="3">
    <source>
        <dbReference type="Pfam" id="PF01571"/>
    </source>
</evidence>
<evidence type="ECO:0000256" key="2">
    <source>
        <dbReference type="ARBA" id="ARBA00023002"/>
    </source>
</evidence>
<dbReference type="RefSeq" id="WP_122114167.1">
    <property type="nucleotide sequence ID" value="NZ_QOKZ01000011.1"/>
</dbReference>
<dbReference type="SUPFAM" id="SSF103025">
    <property type="entry name" value="Folate-binding domain"/>
    <property type="match status" value="1"/>
</dbReference>
<reference evidence="6 7" key="1">
    <citation type="submission" date="2018-07" db="EMBL/GenBank/DDBJ databases">
        <authorList>
            <person name="Zhang Y."/>
            <person name="Wang L."/>
            <person name="Ma S."/>
        </authorList>
    </citation>
    <scope>NUCLEOTIDE SEQUENCE [LARGE SCALE GENOMIC DNA]</scope>
    <source>
        <strain evidence="6 7">4-2</strain>
    </source>
</reference>
<dbReference type="Pfam" id="PF08669">
    <property type="entry name" value="GCV_T_C"/>
    <property type="match status" value="1"/>
</dbReference>
<dbReference type="PANTHER" id="PTHR43757:SF2">
    <property type="entry name" value="AMINOMETHYLTRANSFERASE, MITOCHONDRIAL"/>
    <property type="match status" value="1"/>
</dbReference>
<accession>A0A3M0M2H9</accession>
<evidence type="ECO:0000259" key="5">
    <source>
        <dbReference type="Pfam" id="PF17806"/>
    </source>
</evidence>
<comment type="similarity">
    <text evidence="1">Belongs to the GcvT family.</text>
</comment>
<dbReference type="InterPro" id="IPR042204">
    <property type="entry name" value="2Fe-2S-bd_N"/>
</dbReference>
<evidence type="ECO:0000313" key="6">
    <source>
        <dbReference type="EMBL" id="RMC31625.1"/>
    </source>
</evidence>
<dbReference type="PRINTS" id="PR00368">
    <property type="entry name" value="FADPNR"/>
</dbReference>
<comment type="caution">
    <text evidence="6">The sequence shown here is derived from an EMBL/GenBank/DDBJ whole genome shotgun (WGS) entry which is preliminary data.</text>
</comment>
<name>A0A3M0M2H9_9RHOB</name>
<dbReference type="Pfam" id="PF13510">
    <property type="entry name" value="Fer2_4"/>
    <property type="match status" value="1"/>
</dbReference>
<dbReference type="InterPro" id="IPR013977">
    <property type="entry name" value="GcvT_C"/>
</dbReference>
<dbReference type="Gene3D" id="3.30.1360.120">
    <property type="entry name" value="Probable tRNA modification gtpase trme, domain 1"/>
    <property type="match status" value="1"/>
</dbReference>
<dbReference type="InterPro" id="IPR028896">
    <property type="entry name" value="GcvT/YgfZ/DmdA"/>
</dbReference>
<evidence type="ECO:0000259" key="4">
    <source>
        <dbReference type="Pfam" id="PF08669"/>
    </source>
</evidence>
<sequence>MTGWRHDSLGRQIDRSAPLPFTFDGKPLSGFSGDTPASALLASGIRVLGRSFKYHRPRGLWGMGGEEPNAIFDVTENGHTTPNVRATTLLLREGMELRSVNTAPDAARDRMGVLDLFNRFLPGGFYYKTFMAFGWMRWEPMIRRMAGLGRLDPGHCPPADIPPVNGRCDLLVIGAGPAGLAAARAAARNGREVWLIDEAAEPGGSLRWRGGDIDGGNWREFARDTIEAVTAAGGRLLTSTTLWGAFDHGLFAAWERRDGRPDRHWRIRACETVLAAGAIERPLWFANNDLPGIMSAEAALHYLSLHGAIAGRRILLATGNDGSYPIADALAQAGCAVILADARTDPPTAPEGVEHLPAARLTGANGRNSVSGALIGDRAIEADTILVSGGYTPSVHLHCQAGGKLDWNTASDSLVPRPGSSVLRVAGAANGGFGLARALAEGHAAGGGAGPAPRVAVGDWQLTPMRPDPTLRGRQWIDPQNDVTLKDVRLAAQEGYRSVEHLKRYTTLGMATDQGRSANFAGLAAMAALTGRTIPETGTTTYRPPFSPLPLSVIGGPRRGALFNPPKRLPLEAAHKEEGATFREYGGWLRPAAYGHGDETELVQQEALAARKTVGLYDASPLGKIEVIGPGAAELLDYCNYLRISTLRPGRARYGFVLSETGIVHDDGVVLRLAEDRFIVSASSSHAASVRMIMEEARQDIFDPAKSFIHDVTAGFVTLTVTGPKSRDLLRAAELPEILCDDGSLPHMSVIETRWNGHGLRVARVSFTGDRSYELTVPARHASALRDTLETARQKVSGHWIGMEAVMILRAEKGFILVGKDTDGLTMPHDLGWGGPRVKRKDEYLGRRSLFTPEARRKDRRQLVGLETTDGKTLPTGAHLVPVDGKRRSLGFVTSSCFSPVLGRPIALALVEGGRERIGTELGLFHLGETGRVRICGSCAFDPEWERLHA</sequence>
<dbReference type="AlphaFoldDB" id="A0A3M0M2H9"/>
<dbReference type="Pfam" id="PF12831">
    <property type="entry name" value="FAD_oxidored"/>
    <property type="match status" value="1"/>
</dbReference>
<dbReference type="SUPFAM" id="SSF51905">
    <property type="entry name" value="FAD/NAD(P)-binding domain"/>
    <property type="match status" value="1"/>
</dbReference>
<feature type="domain" description="Aminomethyltransferase C-terminal" evidence="4">
    <location>
        <begin position="861"/>
        <end position="942"/>
    </location>
</feature>
<dbReference type="Gene3D" id="3.50.50.60">
    <property type="entry name" value="FAD/NAD(P)-binding domain"/>
    <property type="match status" value="1"/>
</dbReference>
<dbReference type="OrthoDB" id="5287468at2"/>
<proteinExistence type="inferred from homology"/>